<dbReference type="PIRSF" id="PIRSF010372">
    <property type="entry name" value="PaiB"/>
    <property type="match status" value="1"/>
</dbReference>
<organism evidence="1 2">
    <name type="scientific">Lutimaribacter saemankumensis</name>
    <dbReference type="NCBI Taxonomy" id="490829"/>
    <lineage>
        <taxon>Bacteria</taxon>
        <taxon>Pseudomonadati</taxon>
        <taxon>Pseudomonadota</taxon>
        <taxon>Alphaproteobacteria</taxon>
        <taxon>Rhodobacterales</taxon>
        <taxon>Roseobacteraceae</taxon>
        <taxon>Lutimaribacter</taxon>
    </lineage>
</organism>
<sequence length="206" mass="22775">MHPNPAFRQMPTDRSIAFAREQGFGLLAVSTPDAPLISHIPFLLNDAGTEAAFHLVRSNPICRLVGQGVPARLAVQGPHGYISPDWYGVEDQVPTWNYVAVHLVGRIEPLPDDALHPMLDDLSEHFEATLDPKPRWRTDKMTPGVMERMMRQILPFRMMIDDVQSTWKLGQNKPEAARLGAAEALSGTDPELSALMLSPPDAKPIA</sequence>
<protein>
    <submittedName>
        <fullName evidence="1">Transcriptional regulator</fullName>
    </submittedName>
</protein>
<dbReference type="InterPro" id="IPR012349">
    <property type="entry name" value="Split_barrel_FMN-bd"/>
</dbReference>
<dbReference type="InterPro" id="IPR007396">
    <property type="entry name" value="TR_PAI2-type"/>
</dbReference>
<dbReference type="AlphaFoldDB" id="A0A1G8QD53"/>
<dbReference type="STRING" id="490829.SAMN05421850_107214"/>
<dbReference type="OrthoDB" id="9794948at2"/>
<evidence type="ECO:0000313" key="2">
    <source>
        <dbReference type="Proteomes" id="UP000199340"/>
    </source>
</evidence>
<accession>A0A1G8QD53</accession>
<dbReference type="PANTHER" id="PTHR35802">
    <property type="entry name" value="PROTEASE SYNTHASE AND SPORULATION PROTEIN PAI 2"/>
    <property type="match status" value="1"/>
</dbReference>
<dbReference type="Pfam" id="PF04299">
    <property type="entry name" value="FMN_bind_2"/>
    <property type="match status" value="1"/>
</dbReference>
<dbReference type="Proteomes" id="UP000199340">
    <property type="component" value="Unassembled WGS sequence"/>
</dbReference>
<proteinExistence type="predicted"/>
<dbReference type="EMBL" id="FNEB01000007">
    <property type="protein sequence ID" value="SDJ02558.1"/>
    <property type="molecule type" value="Genomic_DNA"/>
</dbReference>
<dbReference type="SUPFAM" id="SSF50475">
    <property type="entry name" value="FMN-binding split barrel"/>
    <property type="match status" value="1"/>
</dbReference>
<dbReference type="Gene3D" id="2.30.110.10">
    <property type="entry name" value="Electron Transport, Fmn-binding Protein, Chain A"/>
    <property type="match status" value="1"/>
</dbReference>
<keyword evidence="2" id="KW-1185">Reference proteome</keyword>
<evidence type="ECO:0000313" key="1">
    <source>
        <dbReference type="EMBL" id="SDJ02558.1"/>
    </source>
</evidence>
<dbReference type="RefSeq" id="WP_090029368.1">
    <property type="nucleotide sequence ID" value="NZ_FNEB01000007.1"/>
</dbReference>
<dbReference type="PANTHER" id="PTHR35802:SF1">
    <property type="entry name" value="PROTEASE SYNTHASE AND SPORULATION PROTEIN PAI 2"/>
    <property type="match status" value="1"/>
</dbReference>
<gene>
    <name evidence="1" type="ORF">SAMN05421850_107214</name>
</gene>
<reference evidence="1 2" key="1">
    <citation type="submission" date="2016-10" db="EMBL/GenBank/DDBJ databases">
        <authorList>
            <person name="de Groot N.N."/>
        </authorList>
    </citation>
    <scope>NUCLEOTIDE SEQUENCE [LARGE SCALE GENOMIC DNA]</scope>
    <source>
        <strain evidence="1 2">DSM 28010</strain>
    </source>
</reference>
<name>A0A1G8QD53_9RHOB</name>